<evidence type="ECO:0000313" key="2">
    <source>
        <dbReference type="Proteomes" id="UP001319060"/>
    </source>
</evidence>
<evidence type="ECO:0000313" key="1">
    <source>
        <dbReference type="EMBL" id="MBN3544953.1"/>
    </source>
</evidence>
<comment type="caution">
    <text evidence="1">The sequence shown here is derived from an EMBL/GenBank/DDBJ whole genome shotgun (WGS) entry which is preliminary data.</text>
</comment>
<keyword evidence="2" id="KW-1185">Reference proteome</keyword>
<organism evidence="1 2">
    <name type="scientific">Fictibacillus barbaricus</name>
    <dbReference type="NCBI Taxonomy" id="182136"/>
    <lineage>
        <taxon>Bacteria</taxon>
        <taxon>Bacillati</taxon>
        <taxon>Bacillota</taxon>
        <taxon>Bacilli</taxon>
        <taxon>Bacillales</taxon>
        <taxon>Fictibacillaceae</taxon>
        <taxon>Fictibacillus</taxon>
    </lineage>
</organism>
<gene>
    <name evidence="1" type="ORF">JYA64_06590</name>
</gene>
<sequence>MKTKIAVLFVFMLIVVGGTTMKTEAFFQKDRATWLWNPWIIVNDESGTLAFLESKQLTKVYVQIDRDVPMNVYRSFIEKAATNGMKVYALDGSPQWVAPKGYLSQDQLMNWLGSYQNGSTSLQQFSGIHLDVEPYLYSGWANNRAETVKSYQSLLTRAKEDSDALNLQLEADLPFWFDEISYKNIYGRGILAEWVISKTNSVTLMAYRDSSSMIIDLVKNEVAYSSKYGKNLLVGVETGQTNEGNQITFFEEGENYMNQQLAAVTGYYTGHAGFGGVAIHHVGSWVTMKP</sequence>
<protein>
    <submittedName>
        <fullName evidence="1">Amidase</fullName>
    </submittedName>
</protein>
<dbReference type="RefSeq" id="WP_188403400.1">
    <property type="nucleotide sequence ID" value="NZ_BMCE01000002.1"/>
</dbReference>
<reference evidence="1 2" key="1">
    <citation type="submission" date="2021-01" db="EMBL/GenBank/DDBJ databases">
        <title>Genome Sequencing of Type Strains.</title>
        <authorList>
            <person name="Lemaire J.F."/>
            <person name="Inderbitzin P."/>
            <person name="Collins S.B."/>
            <person name="Wespe N."/>
            <person name="Knight-Connoni V."/>
        </authorList>
    </citation>
    <scope>NUCLEOTIDE SEQUENCE [LARGE SCALE GENOMIC DNA]</scope>
    <source>
        <strain evidence="1 2">DSM 14730</strain>
    </source>
</reference>
<name>A0ABS2Z9V1_9BACL</name>
<dbReference type="EMBL" id="JAFHKS010000042">
    <property type="protein sequence ID" value="MBN3544953.1"/>
    <property type="molecule type" value="Genomic_DNA"/>
</dbReference>
<proteinExistence type="predicted"/>
<accession>A0ABS2Z9V1</accession>
<dbReference type="Proteomes" id="UP001319060">
    <property type="component" value="Unassembled WGS sequence"/>
</dbReference>